<protein>
    <submittedName>
        <fullName evidence="1">Uncharacterized protein</fullName>
    </submittedName>
</protein>
<organism evidence="1 2">
    <name type="scientific">Vigna mungo</name>
    <name type="common">Black gram</name>
    <name type="synonym">Phaseolus mungo</name>
    <dbReference type="NCBI Taxonomy" id="3915"/>
    <lineage>
        <taxon>Eukaryota</taxon>
        <taxon>Viridiplantae</taxon>
        <taxon>Streptophyta</taxon>
        <taxon>Embryophyta</taxon>
        <taxon>Tracheophyta</taxon>
        <taxon>Spermatophyta</taxon>
        <taxon>Magnoliopsida</taxon>
        <taxon>eudicotyledons</taxon>
        <taxon>Gunneridae</taxon>
        <taxon>Pentapetalae</taxon>
        <taxon>rosids</taxon>
        <taxon>fabids</taxon>
        <taxon>Fabales</taxon>
        <taxon>Fabaceae</taxon>
        <taxon>Papilionoideae</taxon>
        <taxon>50 kb inversion clade</taxon>
        <taxon>NPAAA clade</taxon>
        <taxon>indigoferoid/millettioid clade</taxon>
        <taxon>Phaseoleae</taxon>
        <taxon>Vigna</taxon>
    </lineage>
</organism>
<proteinExistence type="predicted"/>
<name>A0AAQ3MNK5_VIGMU</name>
<sequence length="310" mass="34901">MLIFGIISSCRASILSRSLLDPQPLIRQSSPKGNTLPPQEQPLVNTTNIQSYPIQDLPMRDDDDIVKMREEEQNNFFTNYKASGTGKMNLEKSPLNKITSQTEQNEMLKQKQEDSRNQNPGTCTAQYLEEKWTTIACHTLSVCIVLNLGLVRIRYGVSHQGYILGLILFSRSAPTGRSWAQPLTGEVTHCLREPHSRVDQIKPHPHVLLMMMANHKSLAHHMARSEPPLLFTVVESKPKNPQTLRATTDFYRLSSVGNLLYQGSAISLTAPGTVKDVCSVIVLSRTICIYEEMTKATYENITTPQPIRRK</sequence>
<evidence type="ECO:0000313" key="1">
    <source>
        <dbReference type="EMBL" id="WVY94103.1"/>
    </source>
</evidence>
<accession>A0AAQ3MNK5</accession>
<dbReference type="EMBL" id="CP144691">
    <property type="protein sequence ID" value="WVY94103.1"/>
    <property type="molecule type" value="Genomic_DNA"/>
</dbReference>
<reference evidence="1 2" key="1">
    <citation type="journal article" date="2023" name="Life. Sci Alliance">
        <title>Evolutionary insights into 3D genome organization and epigenetic landscape of Vigna mungo.</title>
        <authorList>
            <person name="Junaid A."/>
            <person name="Singh B."/>
            <person name="Bhatia S."/>
        </authorList>
    </citation>
    <scope>NUCLEOTIDE SEQUENCE [LARGE SCALE GENOMIC DNA]</scope>
    <source>
        <strain evidence="1">Urdbean</strain>
    </source>
</reference>
<gene>
    <name evidence="1" type="ORF">V8G54_033191</name>
</gene>
<dbReference type="Proteomes" id="UP001374535">
    <property type="component" value="Chromosome 10"/>
</dbReference>
<evidence type="ECO:0000313" key="2">
    <source>
        <dbReference type="Proteomes" id="UP001374535"/>
    </source>
</evidence>
<keyword evidence="2" id="KW-1185">Reference proteome</keyword>
<dbReference type="AlphaFoldDB" id="A0AAQ3MNK5"/>